<dbReference type="PANTHER" id="PTHR46683:SF1">
    <property type="entry name" value="OROTATE PHOSPHORIBOSYLTRANSFERASE 1-RELATED"/>
    <property type="match status" value="1"/>
</dbReference>
<dbReference type="NCBIfam" id="TIGR00336">
    <property type="entry name" value="pyrE"/>
    <property type="match status" value="1"/>
</dbReference>
<feature type="binding site" description="in other chain" evidence="9">
    <location>
        <begin position="126"/>
        <end position="134"/>
    </location>
    <ligand>
        <name>5-phospho-alpha-D-ribose 1-diphosphate</name>
        <dbReference type="ChEBI" id="CHEBI:58017"/>
        <note>ligand shared between dimeric partners</note>
    </ligand>
</feature>
<keyword evidence="6 9" id="KW-0328">Glycosyltransferase</keyword>
<feature type="binding site" evidence="9">
    <location>
        <position position="105"/>
    </location>
    <ligand>
        <name>5-phospho-alpha-D-ribose 1-diphosphate</name>
        <dbReference type="ChEBI" id="CHEBI:58017"/>
        <note>ligand shared between dimeric partners</note>
    </ligand>
</feature>
<name>A0A318EDP3_9GAMM</name>
<dbReference type="InterPro" id="IPR000836">
    <property type="entry name" value="PRTase_dom"/>
</dbReference>
<dbReference type="OrthoDB" id="9779060at2"/>
<feature type="binding site" description="in other chain" evidence="9">
    <location>
        <begin position="72"/>
        <end position="73"/>
    </location>
    <ligand>
        <name>5-phospho-alpha-D-ribose 1-diphosphate</name>
        <dbReference type="ChEBI" id="CHEBI:58017"/>
        <note>ligand shared between dimeric partners</note>
    </ligand>
</feature>
<dbReference type="UniPathway" id="UPA00070">
    <property type="reaction ID" value="UER00119"/>
</dbReference>
<feature type="binding site" evidence="9">
    <location>
        <begin position="34"/>
        <end position="35"/>
    </location>
    <ligand>
        <name>orotate</name>
        <dbReference type="ChEBI" id="CHEBI:30839"/>
    </ligand>
</feature>
<evidence type="ECO:0000256" key="5">
    <source>
        <dbReference type="ARBA" id="ARBA00011971"/>
    </source>
</evidence>
<sequence>MKSYQTAFIELALANQVLTFGEFTLKSGRVSPYFFNLGRIAGGAGMRRLGEAYAQALAAAGVEYDMLFGPAYKGIPLVTAVATALAGPDAGGRDVPFAYNRKEAKDHGEGGTLVGAPPRGRVVIVDDVLTAGTALREAVGLLRAAGAEPVAAVIALDRQEKGTSGRSAVQEMEHDTGIRVIPLVTVDVLLEYLAGGAVPAATVEAIRSYQSRHGVSA</sequence>
<evidence type="ECO:0000256" key="8">
    <source>
        <dbReference type="ARBA" id="ARBA00022975"/>
    </source>
</evidence>
<comment type="similarity">
    <text evidence="3 9">Belongs to the purine/pyrimidine phosphoribosyltransferase family. PyrE subfamily.</text>
</comment>
<organism evidence="11 12">
    <name type="scientific">Sinimarinibacterium flocculans</name>
    <dbReference type="NCBI Taxonomy" id="985250"/>
    <lineage>
        <taxon>Bacteria</taxon>
        <taxon>Pseudomonadati</taxon>
        <taxon>Pseudomonadota</taxon>
        <taxon>Gammaproteobacteria</taxon>
        <taxon>Nevskiales</taxon>
        <taxon>Nevskiaceae</taxon>
        <taxon>Sinimarinibacterium</taxon>
    </lineage>
</organism>
<evidence type="ECO:0000313" key="11">
    <source>
        <dbReference type="EMBL" id="PXV70677.1"/>
    </source>
</evidence>
<evidence type="ECO:0000256" key="2">
    <source>
        <dbReference type="ARBA" id="ARBA00004889"/>
    </source>
</evidence>
<dbReference type="PANTHER" id="PTHR46683">
    <property type="entry name" value="OROTATE PHOSPHORIBOSYLTRANSFERASE 1-RELATED"/>
    <property type="match status" value="1"/>
</dbReference>
<evidence type="ECO:0000256" key="1">
    <source>
        <dbReference type="ARBA" id="ARBA00003769"/>
    </source>
</evidence>
<dbReference type="HAMAP" id="MF_01208">
    <property type="entry name" value="PyrE"/>
    <property type="match status" value="1"/>
</dbReference>
<evidence type="ECO:0000256" key="4">
    <source>
        <dbReference type="ARBA" id="ARBA00011738"/>
    </source>
</evidence>
<proteinExistence type="inferred from homology"/>
<dbReference type="Pfam" id="PF00156">
    <property type="entry name" value="Pribosyltran"/>
    <property type="match status" value="1"/>
</dbReference>
<comment type="cofactor">
    <cofactor evidence="9">
        <name>Mg(2+)</name>
        <dbReference type="ChEBI" id="CHEBI:18420"/>
    </cofactor>
</comment>
<dbReference type="GO" id="GO:0005737">
    <property type="term" value="C:cytoplasm"/>
    <property type="evidence" value="ECO:0007669"/>
    <property type="project" value="TreeGrafter"/>
</dbReference>
<dbReference type="InterPro" id="IPR029057">
    <property type="entry name" value="PRTase-like"/>
</dbReference>
<keyword evidence="7 9" id="KW-0808">Transferase</keyword>
<dbReference type="Proteomes" id="UP000248330">
    <property type="component" value="Unassembled WGS sequence"/>
</dbReference>
<accession>A0A318EDP3</accession>
<dbReference type="InterPro" id="IPR023031">
    <property type="entry name" value="OPRT"/>
</dbReference>
<protein>
    <recommendedName>
        <fullName evidence="5 9">Orotate phosphoribosyltransferase</fullName>
        <shortName evidence="9">OPRT</shortName>
        <shortName evidence="9">OPRTase</shortName>
        <ecNumber evidence="5 9">2.4.2.10</ecNumber>
    </recommendedName>
</protein>
<gene>
    <name evidence="9" type="primary">pyrE</name>
    <name evidence="11" type="ORF">C8D93_102536</name>
</gene>
<evidence type="ECO:0000256" key="6">
    <source>
        <dbReference type="ARBA" id="ARBA00022676"/>
    </source>
</evidence>
<dbReference type="GO" id="GO:0044205">
    <property type="term" value="P:'de novo' UMP biosynthetic process"/>
    <property type="evidence" value="ECO:0007669"/>
    <property type="project" value="UniProtKB-UniRule"/>
</dbReference>
<dbReference type="GO" id="GO:0006207">
    <property type="term" value="P:'de novo' pyrimidine nucleobase biosynthetic process"/>
    <property type="evidence" value="ECO:0007669"/>
    <property type="project" value="TreeGrafter"/>
</dbReference>
<reference evidence="11 12" key="1">
    <citation type="submission" date="2018-04" db="EMBL/GenBank/DDBJ databases">
        <title>Genomic Encyclopedia of Type Strains, Phase IV (KMG-IV): sequencing the most valuable type-strain genomes for metagenomic binning, comparative biology and taxonomic classification.</title>
        <authorList>
            <person name="Goeker M."/>
        </authorList>
    </citation>
    <scope>NUCLEOTIDE SEQUENCE [LARGE SCALE GENOMIC DNA]</scope>
    <source>
        <strain evidence="11 12">DSM 104150</strain>
    </source>
</reference>
<dbReference type="EC" id="2.4.2.10" evidence="5 9"/>
<evidence type="ECO:0000256" key="9">
    <source>
        <dbReference type="HAMAP-Rule" id="MF_01208"/>
    </source>
</evidence>
<dbReference type="SUPFAM" id="SSF53271">
    <property type="entry name" value="PRTase-like"/>
    <property type="match status" value="1"/>
</dbReference>
<feature type="binding site" evidence="9">
    <location>
        <position position="107"/>
    </location>
    <ligand>
        <name>5-phospho-alpha-D-ribose 1-diphosphate</name>
        <dbReference type="ChEBI" id="CHEBI:58017"/>
        <note>ligand shared between dimeric partners</note>
    </ligand>
</feature>
<comment type="function">
    <text evidence="1 9">Catalyzes the transfer of a ribosyl phosphate group from 5-phosphoribose 1-diphosphate to orotate, leading to the formation of orotidine monophosphate (OMP).</text>
</comment>
<dbReference type="GO" id="GO:0046132">
    <property type="term" value="P:pyrimidine ribonucleoside biosynthetic process"/>
    <property type="evidence" value="ECO:0007669"/>
    <property type="project" value="TreeGrafter"/>
</dbReference>
<dbReference type="GO" id="GO:0004588">
    <property type="term" value="F:orotate phosphoribosyltransferase activity"/>
    <property type="evidence" value="ECO:0007669"/>
    <property type="project" value="UniProtKB-UniRule"/>
</dbReference>
<dbReference type="AlphaFoldDB" id="A0A318EDP3"/>
<evidence type="ECO:0000256" key="3">
    <source>
        <dbReference type="ARBA" id="ARBA00006340"/>
    </source>
</evidence>
<comment type="caution">
    <text evidence="11">The sequence shown here is derived from an EMBL/GenBank/DDBJ whole genome shotgun (WGS) entry which is preliminary data.</text>
</comment>
<feature type="domain" description="Phosphoribosyltransferase" evidence="10">
    <location>
        <begin position="48"/>
        <end position="162"/>
    </location>
</feature>
<keyword evidence="12" id="KW-1185">Reference proteome</keyword>
<feature type="binding site" evidence="9">
    <location>
        <position position="158"/>
    </location>
    <ligand>
        <name>orotate</name>
        <dbReference type="ChEBI" id="CHEBI:30839"/>
    </ligand>
</feature>
<dbReference type="Gene3D" id="3.40.50.2020">
    <property type="match status" value="1"/>
</dbReference>
<dbReference type="RefSeq" id="WP_110264321.1">
    <property type="nucleotide sequence ID" value="NZ_CAKZQT010000035.1"/>
</dbReference>
<comment type="subunit">
    <text evidence="4 9">Homodimer.</text>
</comment>
<feature type="binding site" evidence="9">
    <location>
        <position position="130"/>
    </location>
    <ligand>
        <name>orotate</name>
        <dbReference type="ChEBI" id="CHEBI:30839"/>
    </ligand>
</feature>
<dbReference type="InterPro" id="IPR004467">
    <property type="entry name" value="Or_phspho_trans_dom"/>
</dbReference>
<evidence type="ECO:0000313" key="12">
    <source>
        <dbReference type="Proteomes" id="UP000248330"/>
    </source>
</evidence>
<keyword evidence="9" id="KW-0460">Magnesium</keyword>
<dbReference type="FunFam" id="3.40.50.2020:FF:000008">
    <property type="entry name" value="Orotate phosphoribosyltransferase"/>
    <property type="match status" value="1"/>
</dbReference>
<dbReference type="GO" id="GO:0000287">
    <property type="term" value="F:magnesium ion binding"/>
    <property type="evidence" value="ECO:0007669"/>
    <property type="project" value="UniProtKB-UniRule"/>
</dbReference>
<feature type="binding site" evidence="9">
    <location>
        <position position="101"/>
    </location>
    <ligand>
        <name>5-phospho-alpha-D-ribose 1-diphosphate</name>
        <dbReference type="ChEBI" id="CHEBI:58017"/>
        <note>ligand shared between dimeric partners</note>
    </ligand>
</feature>
<dbReference type="CDD" id="cd06223">
    <property type="entry name" value="PRTases_typeI"/>
    <property type="match status" value="1"/>
</dbReference>
<comment type="catalytic activity">
    <reaction evidence="9">
        <text>orotidine 5'-phosphate + diphosphate = orotate + 5-phospho-alpha-D-ribose 1-diphosphate</text>
        <dbReference type="Rhea" id="RHEA:10380"/>
        <dbReference type="ChEBI" id="CHEBI:30839"/>
        <dbReference type="ChEBI" id="CHEBI:33019"/>
        <dbReference type="ChEBI" id="CHEBI:57538"/>
        <dbReference type="ChEBI" id="CHEBI:58017"/>
        <dbReference type="EC" id="2.4.2.10"/>
    </reaction>
</comment>
<evidence type="ECO:0000259" key="10">
    <source>
        <dbReference type="Pfam" id="PF00156"/>
    </source>
</evidence>
<keyword evidence="8 9" id="KW-0665">Pyrimidine biosynthesis</keyword>
<evidence type="ECO:0000256" key="7">
    <source>
        <dbReference type="ARBA" id="ARBA00022679"/>
    </source>
</evidence>
<dbReference type="EMBL" id="QICN01000002">
    <property type="protein sequence ID" value="PXV70677.1"/>
    <property type="molecule type" value="Genomic_DNA"/>
</dbReference>
<feature type="binding site" description="in other chain" evidence="9">
    <location>
        <position position="102"/>
    </location>
    <ligand>
        <name>5-phospho-alpha-D-ribose 1-diphosphate</name>
        <dbReference type="ChEBI" id="CHEBI:58017"/>
        <note>ligand shared between dimeric partners</note>
    </ligand>
</feature>
<feature type="binding site" description="in other chain" evidence="9">
    <location>
        <position position="26"/>
    </location>
    <ligand>
        <name>5-phospho-alpha-D-ribose 1-diphosphate</name>
        <dbReference type="ChEBI" id="CHEBI:58017"/>
        <note>ligand shared between dimeric partners</note>
    </ligand>
</feature>
<comment type="pathway">
    <text evidence="2 9">Pyrimidine metabolism; UMP biosynthesis via de novo pathway; UMP from orotate: step 1/2.</text>
</comment>